<dbReference type="GO" id="GO:0008911">
    <property type="term" value="F:lactaldehyde dehydrogenase (NAD+) activity"/>
    <property type="evidence" value="ECO:0007669"/>
    <property type="project" value="TreeGrafter"/>
</dbReference>
<dbReference type="InterPro" id="IPR016163">
    <property type="entry name" value="Ald_DH_C"/>
</dbReference>
<dbReference type="Gene3D" id="3.40.605.10">
    <property type="entry name" value="Aldehyde Dehydrogenase, Chain A, domain 1"/>
    <property type="match status" value="1"/>
</dbReference>
<dbReference type="InterPro" id="IPR051020">
    <property type="entry name" value="ALDH-related_metabolic_enz"/>
</dbReference>
<dbReference type="Pfam" id="PF00171">
    <property type="entry name" value="Aldedh"/>
    <property type="match status" value="1"/>
</dbReference>
<dbReference type="EMBL" id="AFOC01000078">
    <property type="protein sequence ID" value="EGV50508.1"/>
    <property type="molecule type" value="Genomic_DNA"/>
</dbReference>
<name>G2DFV3_9GAMM</name>
<evidence type="ECO:0000313" key="5">
    <source>
        <dbReference type="Proteomes" id="UP000004491"/>
    </source>
</evidence>
<comment type="caution">
    <text evidence="4">The sequence shown here is derived from an EMBL/GenBank/DDBJ whole genome shotgun (WGS) entry which is preliminary data.</text>
</comment>
<evidence type="ECO:0000313" key="4">
    <source>
        <dbReference type="EMBL" id="EGV50508.1"/>
    </source>
</evidence>
<dbReference type="SUPFAM" id="SSF53720">
    <property type="entry name" value="ALDH-like"/>
    <property type="match status" value="1"/>
</dbReference>
<keyword evidence="5" id="KW-1185">Reference proteome</keyword>
<dbReference type="AlphaFoldDB" id="G2DFV3"/>
<comment type="similarity">
    <text evidence="1">Belongs to the aldehyde dehydrogenase family.</text>
</comment>
<keyword evidence="2" id="KW-0560">Oxidoreductase</keyword>
<gene>
    <name evidence="4" type="ORF">Rifp1Sym_cy00130</name>
</gene>
<dbReference type="PANTHER" id="PTHR42991">
    <property type="entry name" value="ALDEHYDE DEHYDROGENASE"/>
    <property type="match status" value="1"/>
</dbReference>
<evidence type="ECO:0000259" key="3">
    <source>
        <dbReference type="Pfam" id="PF00171"/>
    </source>
</evidence>
<dbReference type="Gene3D" id="3.40.309.10">
    <property type="entry name" value="Aldehyde Dehydrogenase, Chain A, domain 2"/>
    <property type="match status" value="1"/>
</dbReference>
<dbReference type="Proteomes" id="UP000004491">
    <property type="component" value="Unassembled WGS sequence"/>
</dbReference>
<dbReference type="InterPro" id="IPR016162">
    <property type="entry name" value="Ald_DH_N"/>
</dbReference>
<dbReference type="InterPro" id="IPR015590">
    <property type="entry name" value="Aldehyde_DH_dom"/>
</dbReference>
<accession>G2DFV3</accession>
<protein>
    <submittedName>
        <fullName evidence="4">Putative aldehyde-dehydrogenase-like protein</fullName>
    </submittedName>
</protein>
<evidence type="ECO:0000256" key="1">
    <source>
        <dbReference type="ARBA" id="ARBA00009986"/>
    </source>
</evidence>
<proteinExistence type="inferred from homology"/>
<reference evidence="4" key="1">
    <citation type="journal article" date="2011" name="ISME J.">
        <title>The endosymbionts of the deep-sea tubeworms Riftia pachyptila and Tevnia jerichonana share an identical physiology as revealed by proteogenomic analyses.</title>
        <authorList>
            <person name="Gardebrecht A."/>
            <person name="Markert S."/>
            <person name="Felbeck H."/>
            <person name="Thuermer A."/>
            <person name="Albrecht D."/>
            <person name="Wollherr A."/>
            <person name="Kabisch J."/>
            <person name="Lehmann R."/>
            <person name="Daniel R."/>
            <person name="Liesegang H."/>
            <person name="Hecker M."/>
            <person name="Sievert S.M."/>
            <person name="Schweder T."/>
        </authorList>
    </citation>
    <scope>NUCLEOTIDE SEQUENCE [LARGE SCALE GENOMIC DNA]</scope>
</reference>
<dbReference type="PANTHER" id="PTHR42991:SF1">
    <property type="entry name" value="ALDEHYDE DEHYDROGENASE"/>
    <property type="match status" value="1"/>
</dbReference>
<dbReference type="InterPro" id="IPR016161">
    <property type="entry name" value="Ald_DH/histidinol_DH"/>
</dbReference>
<evidence type="ECO:0000256" key="2">
    <source>
        <dbReference type="ARBA" id="ARBA00023002"/>
    </source>
</evidence>
<sequence>MLHFLLVRAGFVLSMELATCVIVHQRGTAMPEIPHFSHLIAEQTPPAGQIEVLAPFDRTPIATVDTLDAAGVEQALATAEALFRNKDDWLPAWRRTEILERARQIMIGRAEELALEAAREGGKPLSDSRVEVARAIDGMQLCIETLRTEAGEEIPMGLTQASVGRLAFTRREPIGVVVALSAFNHPLNLIVHQAGPAVAAGCPVIVKPASDTPLSCLRFIQILHEAGLPKGWAQALLTEDQTTAGRLATDARVGFLSFIGSAKVGWWLRSQLAPGTRCALEHGGVAPVMVAADADLNDTIPLLAKGGFYHAGQVCVSVQRVFAEASIARELAERLKVQAQQMKVGDPTLEETAVGPLIRPAETQRIHEWVEEAVAAGTECLCGGEPLSETCYPATVLYDPPSQVRVSQQEVFGPVICVYPYTDMDEAIERANSLPYVFQAAVFTKNLDQAMRAYRRLDASAVMVNDFTAFRVDWMPFAGLRQSGLGVGGIPHTYRDMQVEKMMVVRSPEL</sequence>
<organism evidence="4 5">
    <name type="scientific">endosymbiont of Riftia pachyptila</name>
    <name type="common">vent Ph05</name>
    <dbReference type="NCBI Taxonomy" id="1048808"/>
    <lineage>
        <taxon>Bacteria</taxon>
        <taxon>Pseudomonadati</taxon>
        <taxon>Pseudomonadota</taxon>
        <taxon>Gammaproteobacteria</taxon>
        <taxon>sulfur-oxidizing symbionts</taxon>
    </lineage>
</organism>
<feature type="domain" description="Aldehyde dehydrogenase" evidence="3">
    <location>
        <begin position="48"/>
        <end position="499"/>
    </location>
</feature>
<dbReference type="PATRIC" id="fig|1048808.3.peg.2526"/>